<reference evidence="1 2" key="1">
    <citation type="submission" date="2021-03" db="EMBL/GenBank/DDBJ databases">
        <title>Complete genome of Parasphingorhabdus_sp.JHSY0214.</title>
        <authorList>
            <person name="Yoo J.H."/>
            <person name="Bae J.W."/>
        </authorList>
    </citation>
    <scope>NUCLEOTIDE SEQUENCE [LARGE SCALE GENOMIC DNA]</scope>
    <source>
        <strain evidence="1 2">JHSY0214</strain>
    </source>
</reference>
<evidence type="ECO:0000313" key="2">
    <source>
        <dbReference type="Proteomes" id="UP000663923"/>
    </source>
</evidence>
<dbReference type="EMBL" id="CP071794">
    <property type="protein sequence ID" value="QTD55424.1"/>
    <property type="molecule type" value="Genomic_DNA"/>
</dbReference>
<dbReference type="RefSeq" id="WP_207987254.1">
    <property type="nucleotide sequence ID" value="NZ_CP071794.1"/>
</dbReference>
<dbReference type="Proteomes" id="UP000663923">
    <property type="component" value="Chromosome"/>
</dbReference>
<dbReference type="InterPro" id="IPR036390">
    <property type="entry name" value="WH_DNA-bd_sf"/>
</dbReference>
<accession>A0ABX7T4K2</accession>
<evidence type="ECO:0000313" key="1">
    <source>
        <dbReference type="EMBL" id="QTD55424.1"/>
    </source>
</evidence>
<organism evidence="1 2">
    <name type="scientific">Parasphingorhabdus cellanae</name>
    <dbReference type="NCBI Taxonomy" id="2806553"/>
    <lineage>
        <taxon>Bacteria</taxon>
        <taxon>Pseudomonadati</taxon>
        <taxon>Pseudomonadota</taxon>
        <taxon>Alphaproteobacteria</taxon>
        <taxon>Sphingomonadales</taxon>
        <taxon>Sphingomonadaceae</taxon>
        <taxon>Parasphingorhabdus</taxon>
    </lineage>
</organism>
<evidence type="ECO:0008006" key="3">
    <source>
        <dbReference type="Google" id="ProtNLM"/>
    </source>
</evidence>
<proteinExistence type="predicted"/>
<name>A0ABX7T4K2_9SPHN</name>
<dbReference type="SUPFAM" id="SSF46785">
    <property type="entry name" value="Winged helix' DNA-binding domain"/>
    <property type="match status" value="1"/>
</dbReference>
<protein>
    <recommendedName>
        <fullName evidence="3">MarR family transcriptional regulator</fullName>
    </recommendedName>
</protein>
<keyword evidence="2" id="KW-1185">Reference proteome</keyword>
<gene>
    <name evidence="1" type="ORF">J4G78_14615</name>
</gene>
<sequence length="113" mass="13011">MTDQLLANTVESARKLLDRQRKRGLFFANNVIFGDPAWELLLALYIETEQHDCVKKGDLYEGLSVSTSIASRWLTVFLDQGYIEICENRGPDFVRLTQDAQTECTDYLNSMRE</sequence>